<name>A0ACD5WLB3_AVESA</name>
<sequence>MVSLSRVAMVATMGLVAALLSPTAMTLEPSFISMVTEDAQLPDGLSYDFHAESCPNLENMVREAVQAAIAKDVGVVAGLLRILFHDCFPQGCDASLLLTGDNSELKMPQNGGLRQSALDLIESIRATVHRACGPTVSCADITTLATKQAVMQSGVPGYDLPLGRKDSLAPATFQQVGILPGPDFRIDQLVKTFADRGFDKVELVALSGAHTIGKASCGSFKNRAGENADFVLRLQGLCARMPNRLQDLDVDTPNTFDHKYYKNLQAKKGVLVTDMALNNDDKTREWVNNFAGNQGWFFGTFSNTMSKLSKLQGKLVTVGEIRNNCFRVNGKKETLDLIVAEGIVPSA</sequence>
<proteinExistence type="predicted"/>
<evidence type="ECO:0000313" key="2">
    <source>
        <dbReference type="Proteomes" id="UP001732700"/>
    </source>
</evidence>
<accession>A0ACD5WLB3</accession>
<dbReference type="Proteomes" id="UP001732700">
    <property type="component" value="Chromosome 4C"/>
</dbReference>
<reference evidence="1" key="2">
    <citation type="submission" date="2025-09" db="UniProtKB">
        <authorList>
            <consortium name="EnsemblPlants"/>
        </authorList>
    </citation>
    <scope>IDENTIFICATION</scope>
</reference>
<protein>
    <submittedName>
        <fullName evidence="1">Uncharacterized protein</fullName>
    </submittedName>
</protein>
<organism evidence="1 2">
    <name type="scientific">Avena sativa</name>
    <name type="common">Oat</name>
    <dbReference type="NCBI Taxonomy" id="4498"/>
    <lineage>
        <taxon>Eukaryota</taxon>
        <taxon>Viridiplantae</taxon>
        <taxon>Streptophyta</taxon>
        <taxon>Embryophyta</taxon>
        <taxon>Tracheophyta</taxon>
        <taxon>Spermatophyta</taxon>
        <taxon>Magnoliopsida</taxon>
        <taxon>Liliopsida</taxon>
        <taxon>Poales</taxon>
        <taxon>Poaceae</taxon>
        <taxon>BOP clade</taxon>
        <taxon>Pooideae</taxon>
        <taxon>Poodae</taxon>
        <taxon>Poeae</taxon>
        <taxon>Poeae Chloroplast Group 1 (Aveneae type)</taxon>
        <taxon>Aveninae</taxon>
        <taxon>Avena</taxon>
    </lineage>
</organism>
<dbReference type="EnsemblPlants" id="AVESA.00010b.r2.4CG1249390.1">
    <property type="protein sequence ID" value="AVESA.00010b.r2.4CG1249390.1.CDS"/>
    <property type="gene ID" value="AVESA.00010b.r2.4CG1249390"/>
</dbReference>
<evidence type="ECO:0000313" key="1">
    <source>
        <dbReference type="EnsemblPlants" id="AVESA.00010b.r2.4CG1249390.1.CDS"/>
    </source>
</evidence>
<keyword evidence="2" id="KW-1185">Reference proteome</keyword>
<reference evidence="1" key="1">
    <citation type="submission" date="2021-05" db="EMBL/GenBank/DDBJ databases">
        <authorList>
            <person name="Scholz U."/>
            <person name="Mascher M."/>
            <person name="Fiebig A."/>
        </authorList>
    </citation>
    <scope>NUCLEOTIDE SEQUENCE [LARGE SCALE GENOMIC DNA]</scope>
</reference>